<keyword evidence="2" id="KW-1185">Reference proteome</keyword>
<proteinExistence type="predicted"/>
<sequence length="109" mass="12298">MVVGQAVDSINDDRTECCFSDYQTIDSINDVHIAHLYSDEQIHATLALINTEEEVNHQRSIHTIGTCDTDLDFVRIEGSYQYTSGGYRVTDQELALGKLIKEETDVDMI</sequence>
<dbReference type="InParanoid" id="A0A3N4L5G8"/>
<evidence type="ECO:0000313" key="1">
    <source>
        <dbReference type="EMBL" id="RPB18154.1"/>
    </source>
</evidence>
<dbReference type="Proteomes" id="UP000267821">
    <property type="component" value="Unassembled WGS sequence"/>
</dbReference>
<reference evidence="1 2" key="1">
    <citation type="journal article" date="2018" name="Nat. Ecol. Evol.">
        <title>Pezizomycetes genomes reveal the molecular basis of ectomycorrhizal truffle lifestyle.</title>
        <authorList>
            <person name="Murat C."/>
            <person name="Payen T."/>
            <person name="Noel B."/>
            <person name="Kuo A."/>
            <person name="Morin E."/>
            <person name="Chen J."/>
            <person name="Kohler A."/>
            <person name="Krizsan K."/>
            <person name="Balestrini R."/>
            <person name="Da Silva C."/>
            <person name="Montanini B."/>
            <person name="Hainaut M."/>
            <person name="Levati E."/>
            <person name="Barry K.W."/>
            <person name="Belfiori B."/>
            <person name="Cichocki N."/>
            <person name="Clum A."/>
            <person name="Dockter R.B."/>
            <person name="Fauchery L."/>
            <person name="Guy J."/>
            <person name="Iotti M."/>
            <person name="Le Tacon F."/>
            <person name="Lindquist E.A."/>
            <person name="Lipzen A."/>
            <person name="Malagnac F."/>
            <person name="Mello A."/>
            <person name="Molinier V."/>
            <person name="Miyauchi S."/>
            <person name="Poulain J."/>
            <person name="Riccioni C."/>
            <person name="Rubini A."/>
            <person name="Sitrit Y."/>
            <person name="Splivallo R."/>
            <person name="Traeger S."/>
            <person name="Wang M."/>
            <person name="Zifcakova L."/>
            <person name="Wipf D."/>
            <person name="Zambonelli A."/>
            <person name="Paolocci F."/>
            <person name="Nowrousian M."/>
            <person name="Ottonello S."/>
            <person name="Baldrian P."/>
            <person name="Spatafora J.W."/>
            <person name="Henrissat B."/>
            <person name="Nagy L.G."/>
            <person name="Aury J.M."/>
            <person name="Wincker P."/>
            <person name="Grigoriev I.V."/>
            <person name="Bonfante P."/>
            <person name="Martin F.M."/>
        </authorList>
    </citation>
    <scope>NUCLEOTIDE SEQUENCE [LARGE SCALE GENOMIC DNA]</scope>
    <source>
        <strain evidence="1 2">ATCC MYA-4762</strain>
    </source>
</reference>
<organism evidence="1 2">
    <name type="scientific">Terfezia boudieri ATCC MYA-4762</name>
    <dbReference type="NCBI Taxonomy" id="1051890"/>
    <lineage>
        <taxon>Eukaryota</taxon>
        <taxon>Fungi</taxon>
        <taxon>Dikarya</taxon>
        <taxon>Ascomycota</taxon>
        <taxon>Pezizomycotina</taxon>
        <taxon>Pezizomycetes</taxon>
        <taxon>Pezizales</taxon>
        <taxon>Pezizaceae</taxon>
        <taxon>Terfezia</taxon>
    </lineage>
</organism>
<protein>
    <submittedName>
        <fullName evidence="1">Uncharacterized protein</fullName>
    </submittedName>
</protein>
<dbReference type="AlphaFoldDB" id="A0A3N4L5G8"/>
<name>A0A3N4L5G8_9PEZI</name>
<dbReference type="EMBL" id="ML121677">
    <property type="protein sequence ID" value="RPB18154.1"/>
    <property type="molecule type" value="Genomic_DNA"/>
</dbReference>
<evidence type="ECO:0000313" key="2">
    <source>
        <dbReference type="Proteomes" id="UP000267821"/>
    </source>
</evidence>
<accession>A0A3N4L5G8</accession>
<gene>
    <name evidence="1" type="ORF">L211DRAFT_854401</name>
</gene>